<dbReference type="InterPro" id="IPR041913">
    <property type="entry name" value="POLD3_sf"/>
</dbReference>
<sequence length="433" mass="47750">MDDYKKYLAEQVLSEDKIITYRALSRALKVNVNVAKQMLYDFHAWQNEKHSGLVHATYIVYGVKKATQENGNGHSQQDGDVEMTSSSPEVEEAVEEIPVTTLSLVAEESLKEVLSQYESVTSIHIFSLGPHPMKDLQMLSDVSKPILDIPAEDDSVDPPRPLGSIRNPYVRRRERRGTVPRPVAPVSKPSNAKPPASKHVPAAEPAPAAKVKEEAKTEQKPSKESTPVPSGAKKSAPAPKRAGSGGIMQSFAKAASMPKKEKKPVAEDTSMQLSDDGEDDSAPLPEPKKESEAAGKSRKDRQAELRRMMEEDSEEEEPEKEDTPMEEPEEPEEPEDEAPAPEPEKKEEPEPAEVISSTGDGRRRGKRRVMKKKTVMDDQGYLVTVQEQGWESFSEDEPAAPPKKKAQVTSQAAKPKKPAPKGQGNIMSFFSKK</sequence>
<comment type="caution">
    <text evidence="6">The sequence shown here is derived from an EMBL/GenBank/DDBJ whole genome shotgun (WGS) entry which is preliminary data.</text>
</comment>
<dbReference type="Gene3D" id="3.90.1030.20">
    <property type="entry name" value="DNA polymerase delta, p66 (Cdc27) subunit, wHTH domain"/>
    <property type="match status" value="1"/>
</dbReference>
<feature type="compositionally biased region" description="Basic residues" evidence="5">
    <location>
        <begin position="363"/>
        <end position="373"/>
    </location>
</feature>
<feature type="compositionally biased region" description="Low complexity" evidence="5">
    <location>
        <begin position="200"/>
        <end position="209"/>
    </location>
</feature>
<feature type="compositionally biased region" description="Basic and acidic residues" evidence="5">
    <location>
        <begin position="286"/>
        <end position="310"/>
    </location>
</feature>
<organism evidence="6 7">
    <name type="scientific">Cytospora schulzeri</name>
    <dbReference type="NCBI Taxonomy" id="448051"/>
    <lineage>
        <taxon>Eukaryota</taxon>
        <taxon>Fungi</taxon>
        <taxon>Dikarya</taxon>
        <taxon>Ascomycota</taxon>
        <taxon>Pezizomycotina</taxon>
        <taxon>Sordariomycetes</taxon>
        <taxon>Sordariomycetidae</taxon>
        <taxon>Diaporthales</taxon>
        <taxon>Cytosporaceae</taxon>
        <taxon>Cytospora</taxon>
    </lineage>
</organism>
<dbReference type="GO" id="GO:0003887">
    <property type="term" value="F:DNA-directed DNA polymerase activity"/>
    <property type="evidence" value="ECO:0007669"/>
    <property type="project" value="TreeGrafter"/>
</dbReference>
<evidence type="ECO:0000313" key="6">
    <source>
        <dbReference type="EMBL" id="ROW09528.1"/>
    </source>
</evidence>
<evidence type="ECO:0000256" key="4">
    <source>
        <dbReference type="ARBA" id="ARBA00023242"/>
    </source>
</evidence>
<feature type="compositionally biased region" description="Basic and acidic residues" evidence="5">
    <location>
        <begin position="210"/>
        <end position="223"/>
    </location>
</feature>
<name>A0A423X196_9PEZI</name>
<proteinExistence type="predicted"/>
<gene>
    <name evidence="6" type="ORF">VMCG_02340</name>
</gene>
<dbReference type="STRING" id="356882.A0A423X196"/>
<dbReference type="EMBL" id="LKEA01000004">
    <property type="protein sequence ID" value="ROW09528.1"/>
    <property type="molecule type" value="Genomic_DNA"/>
</dbReference>
<dbReference type="InterPro" id="IPR019038">
    <property type="entry name" value="POLD3"/>
</dbReference>
<dbReference type="AlphaFoldDB" id="A0A423X196"/>
<evidence type="ECO:0000313" key="7">
    <source>
        <dbReference type="Proteomes" id="UP000283895"/>
    </source>
</evidence>
<evidence type="ECO:0000256" key="2">
    <source>
        <dbReference type="ARBA" id="ARBA00017589"/>
    </source>
</evidence>
<dbReference type="GO" id="GO:0043625">
    <property type="term" value="C:delta DNA polymerase complex"/>
    <property type="evidence" value="ECO:0007669"/>
    <property type="project" value="InterPro"/>
</dbReference>
<reference evidence="6 7" key="1">
    <citation type="submission" date="2015-09" db="EMBL/GenBank/DDBJ databases">
        <title>Host preference determinants of Valsa canker pathogens revealed by comparative genomics.</title>
        <authorList>
            <person name="Yin Z."/>
            <person name="Huang L."/>
        </authorList>
    </citation>
    <scope>NUCLEOTIDE SEQUENCE [LARGE SCALE GENOMIC DNA]</scope>
    <source>
        <strain evidence="6 7">03-1</strain>
    </source>
</reference>
<keyword evidence="4" id="KW-0539">Nucleus</keyword>
<feature type="compositionally biased region" description="Acidic residues" evidence="5">
    <location>
        <begin position="311"/>
        <end position="339"/>
    </location>
</feature>
<keyword evidence="7" id="KW-1185">Reference proteome</keyword>
<dbReference type="PANTHER" id="PTHR17598">
    <property type="entry name" value="DNA POLYMERASE DELTA SUBUNIT 3"/>
    <property type="match status" value="1"/>
</dbReference>
<dbReference type="GO" id="GO:1904161">
    <property type="term" value="P:DNA synthesis involved in UV-damage excision repair"/>
    <property type="evidence" value="ECO:0007669"/>
    <property type="project" value="TreeGrafter"/>
</dbReference>
<dbReference type="GO" id="GO:0006297">
    <property type="term" value="P:nucleotide-excision repair, DNA gap filling"/>
    <property type="evidence" value="ECO:0007669"/>
    <property type="project" value="TreeGrafter"/>
</dbReference>
<feature type="region of interest" description="Disordered" evidence="5">
    <location>
        <begin position="150"/>
        <end position="433"/>
    </location>
</feature>
<evidence type="ECO:0000256" key="3">
    <source>
        <dbReference type="ARBA" id="ARBA00022705"/>
    </source>
</evidence>
<dbReference type="Proteomes" id="UP000283895">
    <property type="component" value="Unassembled WGS sequence"/>
</dbReference>
<accession>A0A423X196</accession>
<comment type="subcellular location">
    <subcellularLocation>
        <location evidence="1">Nucleus</location>
    </subcellularLocation>
</comment>
<protein>
    <recommendedName>
        <fullName evidence="2">DNA polymerase delta subunit 3</fullName>
    </recommendedName>
</protein>
<evidence type="ECO:0000256" key="1">
    <source>
        <dbReference type="ARBA" id="ARBA00004123"/>
    </source>
</evidence>
<dbReference type="Pfam" id="PF09507">
    <property type="entry name" value="CDC27"/>
    <property type="match status" value="1"/>
</dbReference>
<dbReference type="OrthoDB" id="514823at2759"/>
<dbReference type="PANTHER" id="PTHR17598:SF13">
    <property type="entry name" value="DNA POLYMERASE DELTA SUBUNIT 3"/>
    <property type="match status" value="1"/>
</dbReference>
<keyword evidence="3" id="KW-0235">DNA replication</keyword>
<evidence type="ECO:0000256" key="5">
    <source>
        <dbReference type="SAM" id="MobiDB-lite"/>
    </source>
</evidence>
<dbReference type="GO" id="GO:0006271">
    <property type="term" value="P:DNA strand elongation involved in DNA replication"/>
    <property type="evidence" value="ECO:0007669"/>
    <property type="project" value="TreeGrafter"/>
</dbReference>